<sequence precursor="true">MKLLTPTLLAATALSVALPSMAQAQSYQAQNYQAQNYQDCESERQGRQVAGAIIGGLLGAVIGNELADDSNNNRHGRDRHYGRGGRGGHGSWGRGRGNRYQHRDRGNAEEVGTIAGAGVGAVIGAGIAGGGDCNAVRANPQNPYPGKPGGYYDNSAYNQNDAYYDDQYQAGYDDSAYYDDNAYHADNYGSSGELLGGAERADQARTYNASAYDGQSQSSAGYQVNSATGACHWSQTRRMDAYGQTVTDQVYMCQGNDGIWRPADTYGQ</sequence>
<gene>
    <name evidence="3" type="ordered locus">Mmar10_0853</name>
</gene>
<protein>
    <recommendedName>
        <fullName evidence="5">17 kDa surface antigen</fullName>
    </recommendedName>
</protein>
<dbReference type="eggNOG" id="ENOG5031BN7">
    <property type="taxonomic scope" value="Bacteria"/>
</dbReference>
<keyword evidence="2" id="KW-0732">Signal</keyword>
<dbReference type="KEGG" id="mmr:Mmar10_0853"/>
<organism evidence="3 4">
    <name type="scientific">Maricaulis maris (strain MCS10)</name>
    <name type="common">Caulobacter maris</name>
    <dbReference type="NCBI Taxonomy" id="394221"/>
    <lineage>
        <taxon>Bacteria</taxon>
        <taxon>Pseudomonadati</taxon>
        <taxon>Pseudomonadota</taxon>
        <taxon>Alphaproteobacteria</taxon>
        <taxon>Maricaulales</taxon>
        <taxon>Maricaulaceae</taxon>
        <taxon>Maricaulis</taxon>
    </lineage>
</organism>
<dbReference type="Proteomes" id="UP000001964">
    <property type="component" value="Chromosome"/>
</dbReference>
<name>Q0ARE1_MARMM</name>
<feature type="compositionally biased region" description="Basic residues" evidence="1">
    <location>
        <begin position="74"/>
        <end position="83"/>
    </location>
</feature>
<dbReference type="OrthoDB" id="7632061at2"/>
<proteinExistence type="predicted"/>
<dbReference type="AlphaFoldDB" id="Q0ARE1"/>
<keyword evidence="4" id="KW-1185">Reference proteome</keyword>
<dbReference type="HOGENOM" id="CLU_1045223_0_0_5"/>
<feature type="signal peptide" evidence="2">
    <location>
        <begin position="1"/>
        <end position="24"/>
    </location>
</feature>
<dbReference type="EMBL" id="CP000449">
    <property type="protein sequence ID" value="ABI65146.1"/>
    <property type="molecule type" value="Genomic_DNA"/>
</dbReference>
<dbReference type="RefSeq" id="WP_011642793.1">
    <property type="nucleotide sequence ID" value="NC_008347.1"/>
</dbReference>
<evidence type="ECO:0000256" key="2">
    <source>
        <dbReference type="SAM" id="SignalP"/>
    </source>
</evidence>
<feature type="compositionally biased region" description="Gly residues" evidence="1">
    <location>
        <begin position="84"/>
        <end position="95"/>
    </location>
</feature>
<reference evidence="3 4" key="1">
    <citation type="submission" date="2006-08" db="EMBL/GenBank/DDBJ databases">
        <title>Complete sequence of Maricaulis maris MCS10.</title>
        <authorList>
            <consortium name="US DOE Joint Genome Institute"/>
            <person name="Copeland A."/>
            <person name="Lucas S."/>
            <person name="Lapidus A."/>
            <person name="Barry K."/>
            <person name="Detter J.C."/>
            <person name="Glavina del Rio T."/>
            <person name="Hammon N."/>
            <person name="Israni S."/>
            <person name="Dalin E."/>
            <person name="Tice H."/>
            <person name="Pitluck S."/>
            <person name="Saunders E."/>
            <person name="Brettin T."/>
            <person name="Bruce D."/>
            <person name="Han C."/>
            <person name="Tapia R."/>
            <person name="Gilna P."/>
            <person name="Schmutz J."/>
            <person name="Larimer F."/>
            <person name="Land M."/>
            <person name="Hauser L."/>
            <person name="Kyrpides N."/>
            <person name="Mikhailova N."/>
            <person name="Viollier P."/>
            <person name="Stephens C."/>
            <person name="Richardson P."/>
        </authorList>
    </citation>
    <scope>NUCLEOTIDE SEQUENCE [LARGE SCALE GENOMIC DNA]</scope>
    <source>
        <strain evidence="3 4">MCS10</strain>
    </source>
</reference>
<evidence type="ECO:0000313" key="3">
    <source>
        <dbReference type="EMBL" id="ABI65146.1"/>
    </source>
</evidence>
<feature type="region of interest" description="Disordered" evidence="1">
    <location>
        <begin position="67"/>
        <end position="102"/>
    </location>
</feature>
<evidence type="ECO:0000256" key="1">
    <source>
        <dbReference type="SAM" id="MobiDB-lite"/>
    </source>
</evidence>
<evidence type="ECO:0008006" key="5">
    <source>
        <dbReference type="Google" id="ProtNLM"/>
    </source>
</evidence>
<evidence type="ECO:0000313" key="4">
    <source>
        <dbReference type="Proteomes" id="UP000001964"/>
    </source>
</evidence>
<feature type="chain" id="PRO_5004168421" description="17 kDa surface antigen" evidence="2">
    <location>
        <begin position="25"/>
        <end position="268"/>
    </location>
</feature>
<accession>Q0ARE1</accession>